<evidence type="ECO:0000313" key="8">
    <source>
        <dbReference type="Proteomes" id="UP000494165"/>
    </source>
</evidence>
<comment type="caution">
    <text evidence="7">The sequence shown here is derived from an EMBL/GenBank/DDBJ whole genome shotgun (WGS) entry which is preliminary data.</text>
</comment>
<dbReference type="PANTHER" id="PTHR11266:SF8">
    <property type="entry name" value="MPV17-LIKE PROTEIN 2"/>
    <property type="match status" value="1"/>
</dbReference>
<name>A0A8S1D922_9INSE</name>
<dbReference type="PANTHER" id="PTHR11266">
    <property type="entry name" value="PEROXISOMAL MEMBRANE PROTEIN 2, PXMP2 MPV17"/>
    <property type="match status" value="1"/>
</dbReference>
<dbReference type="Proteomes" id="UP000494165">
    <property type="component" value="Unassembled WGS sequence"/>
</dbReference>
<evidence type="ECO:0000256" key="5">
    <source>
        <dbReference type="ARBA" id="ARBA00023136"/>
    </source>
</evidence>
<accession>A0A8S1D922</accession>
<sequence>MVLGRLFSKKWLFLTNTITSGGLLAIGDGLQQSIERKSAISNKYDWARTGRMFLVGLACGPPHHYWYVWLDKVLKPHQVWKKILADQLIAAPFFAAFFFYGMGSLENKTPAEVTTEFRSKFPKVYAFDWFFWPPIQYVNFHYVPSRFRVLYVNGATVVWDVFLSYMKHHDQVMKNFQEKQADEGRIKLKYST</sequence>
<keyword evidence="5" id="KW-0472">Membrane</keyword>
<keyword evidence="4" id="KW-1133">Transmembrane helix</keyword>
<evidence type="ECO:0000256" key="1">
    <source>
        <dbReference type="ARBA" id="ARBA00004141"/>
    </source>
</evidence>
<dbReference type="Pfam" id="PF04117">
    <property type="entry name" value="Mpv17_PMP22"/>
    <property type="match status" value="1"/>
</dbReference>
<gene>
    <name evidence="7" type="ORF">CLODIP_2_CD13950</name>
</gene>
<evidence type="ECO:0000313" key="7">
    <source>
        <dbReference type="EMBL" id="CAB3377414.1"/>
    </source>
</evidence>
<comment type="subcellular location">
    <subcellularLocation>
        <location evidence="1">Membrane</location>
        <topology evidence="1">Multi-pass membrane protein</topology>
    </subcellularLocation>
</comment>
<evidence type="ECO:0000256" key="2">
    <source>
        <dbReference type="ARBA" id="ARBA00006824"/>
    </source>
</evidence>
<dbReference type="EMBL" id="CADEPI010000144">
    <property type="protein sequence ID" value="CAB3377414.1"/>
    <property type="molecule type" value="Genomic_DNA"/>
</dbReference>
<evidence type="ECO:0000256" key="4">
    <source>
        <dbReference type="ARBA" id="ARBA00022989"/>
    </source>
</evidence>
<dbReference type="GO" id="GO:0016020">
    <property type="term" value="C:membrane"/>
    <property type="evidence" value="ECO:0007669"/>
    <property type="project" value="UniProtKB-SubCell"/>
</dbReference>
<evidence type="ECO:0000256" key="6">
    <source>
        <dbReference type="RuleBase" id="RU363053"/>
    </source>
</evidence>
<dbReference type="OrthoDB" id="10267969at2759"/>
<reference evidence="7 8" key="1">
    <citation type="submission" date="2020-04" db="EMBL/GenBank/DDBJ databases">
        <authorList>
            <person name="Alioto T."/>
            <person name="Alioto T."/>
            <person name="Gomez Garrido J."/>
        </authorList>
    </citation>
    <scope>NUCLEOTIDE SEQUENCE [LARGE SCALE GENOMIC DNA]</scope>
</reference>
<proteinExistence type="inferred from homology"/>
<dbReference type="GO" id="GO:0005739">
    <property type="term" value="C:mitochondrion"/>
    <property type="evidence" value="ECO:0007669"/>
    <property type="project" value="TreeGrafter"/>
</dbReference>
<protein>
    <recommendedName>
        <fullName evidence="9">Mpv17-like protein 2</fullName>
    </recommendedName>
</protein>
<evidence type="ECO:0000256" key="3">
    <source>
        <dbReference type="ARBA" id="ARBA00022692"/>
    </source>
</evidence>
<organism evidence="7 8">
    <name type="scientific">Cloeon dipterum</name>
    <dbReference type="NCBI Taxonomy" id="197152"/>
    <lineage>
        <taxon>Eukaryota</taxon>
        <taxon>Metazoa</taxon>
        <taxon>Ecdysozoa</taxon>
        <taxon>Arthropoda</taxon>
        <taxon>Hexapoda</taxon>
        <taxon>Insecta</taxon>
        <taxon>Pterygota</taxon>
        <taxon>Palaeoptera</taxon>
        <taxon>Ephemeroptera</taxon>
        <taxon>Pisciforma</taxon>
        <taxon>Baetidae</taxon>
        <taxon>Cloeon</taxon>
    </lineage>
</organism>
<dbReference type="AlphaFoldDB" id="A0A8S1D922"/>
<keyword evidence="3" id="KW-0812">Transmembrane</keyword>
<keyword evidence="8" id="KW-1185">Reference proteome</keyword>
<dbReference type="GO" id="GO:0061668">
    <property type="term" value="P:mitochondrial ribosome assembly"/>
    <property type="evidence" value="ECO:0007669"/>
    <property type="project" value="TreeGrafter"/>
</dbReference>
<comment type="similarity">
    <text evidence="2 6">Belongs to the peroxisomal membrane protein PXMP2/4 family.</text>
</comment>
<dbReference type="InterPro" id="IPR007248">
    <property type="entry name" value="Mpv17_PMP22"/>
</dbReference>
<evidence type="ECO:0008006" key="9">
    <source>
        <dbReference type="Google" id="ProtNLM"/>
    </source>
</evidence>